<sequence>MEIGSFEEPACCAEAVENVLRQLKNQLDVDVSVRVPENMGCELQPAVGYKSWEMYWWSIRFKFRLTTTVAAPCTGLRAHLRQSDPEQLCAHPKPTEGIGFHSVSANQAVGSEILYSVLWALPQLGPSYAAPTKVMKMASTIARSGLCQNLNRLQHVRPSYIIESKLHLIGECDVMELSAGEVIDLLFEEVASHCAAMGSEIHMAEGIEGEDLSVKWPELERNDQGSADNHVTTTTPSSVAGCGQVETKKTGVDVPLAGFLCQDHLLKLSFFFNKNLDRALQILDAGGVEWVKGVPSGRSVFRIWGVKAKGVVRDHLCFPLSYCTCESFFYDVVARTNYIQELMVKSYDMICIKLPLAESSEPGQKHVDIASAAVDSGWVEECEEETKCPIFVSTNSKTADILLVVLCSGGKVQAGQWSRKLCMLDSLNKGTVLPYLDWAYTLGMGVVVLNPNVNYVRHEKGMYEKIPNNSTPEEHVLCVWDQVIQNLGARHIVILAHSFGGVLLGGLLRNRCKEVLQRVRCVALADSVHGFWKPQDLPEKARFFFVEHCANWVASKKPLGTILAEPAILPEDVGKKLPLFHVKEFFRHAKPSVKSSKFLLGYPRHHLTCGMWHGGKHSSHGCFMIPHSNKVHNKRGIDMEGGHSKIVRAFQRLKVGFRKADAFGNAEKEGHRNLDDDWDNCVPFDSNGTDRRKQQQVVPHVNLRNHVLETESCCDCVCLSAGSTVHEETAMRDADVVVVGIDLAMMAVAAVVVVDIVPANASVMMALMTLMKCCSAAGDIGAVPTGVGDNILYVQNDQYCDSLVRCIYCD</sequence>
<dbReference type="Proteomes" id="UP000265515">
    <property type="component" value="Unassembled WGS sequence"/>
</dbReference>
<dbReference type="GO" id="GO:0005634">
    <property type="term" value="C:nucleus"/>
    <property type="evidence" value="ECO:0007669"/>
    <property type="project" value="TreeGrafter"/>
</dbReference>
<dbReference type="EMBL" id="BFEA01000462">
    <property type="protein sequence ID" value="GBG84061.1"/>
    <property type="molecule type" value="Genomic_DNA"/>
</dbReference>
<dbReference type="InterPro" id="IPR048263">
    <property type="entry name" value="Arb2"/>
</dbReference>
<dbReference type="AlphaFoldDB" id="A0A388LP60"/>
<evidence type="ECO:0000313" key="2">
    <source>
        <dbReference type="EMBL" id="GBG84061.1"/>
    </source>
</evidence>
<dbReference type="Pfam" id="PF22749">
    <property type="entry name" value="Arb2"/>
    <property type="match status" value="1"/>
</dbReference>
<evidence type="ECO:0000313" key="3">
    <source>
        <dbReference type="Proteomes" id="UP000265515"/>
    </source>
</evidence>
<dbReference type="InterPro" id="IPR029058">
    <property type="entry name" value="AB_hydrolase_fold"/>
</dbReference>
<dbReference type="GO" id="GO:0031048">
    <property type="term" value="P:regulatory ncRNA-mediated heterochromatin formation"/>
    <property type="evidence" value="ECO:0007669"/>
    <property type="project" value="TreeGrafter"/>
</dbReference>
<dbReference type="STRING" id="69332.A0A388LP60"/>
<accession>A0A388LP60</accession>
<dbReference type="InterPro" id="IPR053858">
    <property type="entry name" value="Arb2_dom"/>
</dbReference>
<comment type="caution">
    <text evidence="2">The sequence shown here is derived from an EMBL/GenBank/DDBJ whole genome shotgun (WGS) entry which is preliminary data.</text>
</comment>
<evidence type="ECO:0000259" key="1">
    <source>
        <dbReference type="Pfam" id="PF22749"/>
    </source>
</evidence>
<organism evidence="2 3">
    <name type="scientific">Chara braunii</name>
    <name type="common">Braun's stonewort</name>
    <dbReference type="NCBI Taxonomy" id="69332"/>
    <lineage>
        <taxon>Eukaryota</taxon>
        <taxon>Viridiplantae</taxon>
        <taxon>Streptophyta</taxon>
        <taxon>Charophyceae</taxon>
        <taxon>Charales</taxon>
        <taxon>Characeae</taxon>
        <taxon>Chara</taxon>
    </lineage>
</organism>
<dbReference type="OrthoDB" id="1907493at2759"/>
<dbReference type="PANTHER" id="PTHR21357">
    <property type="entry name" value="FAM172 FAMILY PROTEIN HOMOLOG CG10038"/>
    <property type="match status" value="1"/>
</dbReference>
<keyword evidence="3" id="KW-1185">Reference proteome</keyword>
<gene>
    <name evidence="2" type="ORF">CBR_g37936</name>
</gene>
<dbReference type="Gramene" id="GBG84061">
    <property type="protein sequence ID" value="GBG84061"/>
    <property type="gene ID" value="CBR_g37936"/>
</dbReference>
<protein>
    <recommendedName>
        <fullName evidence="1">Arb2 domain-containing protein</fullName>
    </recommendedName>
</protein>
<dbReference type="GO" id="GO:0035197">
    <property type="term" value="F:siRNA binding"/>
    <property type="evidence" value="ECO:0007669"/>
    <property type="project" value="TreeGrafter"/>
</dbReference>
<reference evidence="2 3" key="1">
    <citation type="journal article" date="2018" name="Cell">
        <title>The Chara Genome: Secondary Complexity and Implications for Plant Terrestrialization.</title>
        <authorList>
            <person name="Nishiyama T."/>
            <person name="Sakayama H."/>
            <person name="Vries J.D."/>
            <person name="Buschmann H."/>
            <person name="Saint-Marcoux D."/>
            <person name="Ullrich K.K."/>
            <person name="Haas F.B."/>
            <person name="Vanderstraeten L."/>
            <person name="Becker D."/>
            <person name="Lang D."/>
            <person name="Vosolsobe S."/>
            <person name="Rombauts S."/>
            <person name="Wilhelmsson P.K.I."/>
            <person name="Janitza P."/>
            <person name="Kern R."/>
            <person name="Heyl A."/>
            <person name="Rumpler F."/>
            <person name="Villalobos L.I.A.C."/>
            <person name="Clay J.M."/>
            <person name="Skokan R."/>
            <person name="Toyoda A."/>
            <person name="Suzuki Y."/>
            <person name="Kagoshima H."/>
            <person name="Schijlen E."/>
            <person name="Tajeshwar N."/>
            <person name="Catarino B."/>
            <person name="Hetherington A.J."/>
            <person name="Saltykova A."/>
            <person name="Bonnot C."/>
            <person name="Breuninger H."/>
            <person name="Symeonidi A."/>
            <person name="Radhakrishnan G.V."/>
            <person name="Van Nieuwerburgh F."/>
            <person name="Deforce D."/>
            <person name="Chang C."/>
            <person name="Karol K.G."/>
            <person name="Hedrich R."/>
            <person name="Ulvskov P."/>
            <person name="Glockner G."/>
            <person name="Delwiche C.F."/>
            <person name="Petrasek J."/>
            <person name="Van de Peer Y."/>
            <person name="Friml J."/>
            <person name="Beilby M."/>
            <person name="Dolan L."/>
            <person name="Kohara Y."/>
            <person name="Sugano S."/>
            <person name="Fujiyama A."/>
            <person name="Delaux P.-M."/>
            <person name="Quint M."/>
            <person name="TheiBen G."/>
            <person name="Hagemann M."/>
            <person name="Harholt J."/>
            <person name="Dunand C."/>
            <person name="Zachgo S."/>
            <person name="Langdale J."/>
            <person name="Maumus F."/>
            <person name="Straeten D.V.D."/>
            <person name="Gould S.B."/>
            <person name="Rensing S.A."/>
        </authorList>
    </citation>
    <scope>NUCLEOTIDE SEQUENCE [LARGE SCALE GENOMIC DNA]</scope>
    <source>
        <strain evidence="2 3">S276</strain>
    </source>
</reference>
<dbReference type="PANTHER" id="PTHR21357:SF4">
    <property type="entry name" value="FAM172 FAMILY PROTEIN HOMOLOG CG10038"/>
    <property type="match status" value="1"/>
</dbReference>
<proteinExistence type="predicted"/>
<dbReference type="SUPFAM" id="SSF53474">
    <property type="entry name" value="alpha/beta-Hydrolases"/>
    <property type="match status" value="1"/>
</dbReference>
<feature type="domain" description="Arb2" evidence="1">
    <location>
        <begin position="382"/>
        <end position="559"/>
    </location>
</feature>
<name>A0A388LP60_CHABU</name>